<keyword evidence="2" id="KW-1185">Reference proteome</keyword>
<organism evidence="1 2">
    <name type="scientific">Brachionus plicatilis</name>
    <name type="common">Marine rotifer</name>
    <name type="synonym">Brachionus muelleri</name>
    <dbReference type="NCBI Taxonomy" id="10195"/>
    <lineage>
        <taxon>Eukaryota</taxon>
        <taxon>Metazoa</taxon>
        <taxon>Spiralia</taxon>
        <taxon>Gnathifera</taxon>
        <taxon>Rotifera</taxon>
        <taxon>Eurotatoria</taxon>
        <taxon>Monogononta</taxon>
        <taxon>Pseudotrocha</taxon>
        <taxon>Ploima</taxon>
        <taxon>Brachionidae</taxon>
        <taxon>Brachionus</taxon>
    </lineage>
</organism>
<protein>
    <submittedName>
        <fullName evidence="1">Uncharacterized protein</fullName>
    </submittedName>
</protein>
<sequence length="121" mass="13351">MKFSTSESFCKSHLSQNNRIAALNISSLIDNCITMISDLIAFLVSLGIETKCSLTFLSTWAQHIILSLGLPKASSYPFVIASLPSAINIVGKKAEKDAFRPIGLLQDLDDRELQFLTIYLL</sequence>
<dbReference type="AlphaFoldDB" id="A0A3M7T2T9"/>
<evidence type="ECO:0000313" key="2">
    <source>
        <dbReference type="Proteomes" id="UP000276133"/>
    </source>
</evidence>
<evidence type="ECO:0000313" key="1">
    <source>
        <dbReference type="EMBL" id="RNA42219.1"/>
    </source>
</evidence>
<reference evidence="1 2" key="1">
    <citation type="journal article" date="2018" name="Sci. Rep.">
        <title>Genomic signatures of local adaptation to the degree of environmental predictability in rotifers.</title>
        <authorList>
            <person name="Franch-Gras L."/>
            <person name="Hahn C."/>
            <person name="Garcia-Roger E.M."/>
            <person name="Carmona M.J."/>
            <person name="Serra M."/>
            <person name="Gomez A."/>
        </authorList>
    </citation>
    <scope>NUCLEOTIDE SEQUENCE [LARGE SCALE GENOMIC DNA]</scope>
    <source>
        <strain evidence="1">HYR1</strain>
    </source>
</reference>
<dbReference type="EMBL" id="REGN01000399">
    <property type="protein sequence ID" value="RNA42219.1"/>
    <property type="molecule type" value="Genomic_DNA"/>
</dbReference>
<accession>A0A3M7T2T9</accession>
<proteinExistence type="predicted"/>
<gene>
    <name evidence="1" type="ORF">BpHYR1_036257</name>
</gene>
<comment type="caution">
    <text evidence="1">The sequence shown here is derived from an EMBL/GenBank/DDBJ whole genome shotgun (WGS) entry which is preliminary data.</text>
</comment>
<dbReference type="Proteomes" id="UP000276133">
    <property type="component" value="Unassembled WGS sequence"/>
</dbReference>
<name>A0A3M7T2T9_BRAPC</name>